<dbReference type="Pfam" id="PF13581">
    <property type="entry name" value="HATPase_c_2"/>
    <property type="match status" value="1"/>
</dbReference>
<proteinExistence type="predicted"/>
<dbReference type="Gene3D" id="3.30.565.10">
    <property type="entry name" value="Histidine kinase-like ATPase, C-terminal domain"/>
    <property type="match status" value="1"/>
</dbReference>
<organism evidence="3 4">
    <name type="scientific">Streptomyces montanus</name>
    <dbReference type="NCBI Taxonomy" id="2580423"/>
    <lineage>
        <taxon>Bacteria</taxon>
        <taxon>Bacillati</taxon>
        <taxon>Actinomycetota</taxon>
        <taxon>Actinomycetes</taxon>
        <taxon>Kitasatosporales</taxon>
        <taxon>Streptomycetaceae</taxon>
        <taxon>Streptomyces</taxon>
    </lineage>
</organism>
<dbReference type="AlphaFoldDB" id="A0A5R9FZA6"/>
<keyword evidence="3" id="KW-0067">ATP-binding</keyword>
<dbReference type="GO" id="GO:0005524">
    <property type="term" value="F:ATP binding"/>
    <property type="evidence" value="ECO:0007669"/>
    <property type="project" value="UniProtKB-KW"/>
</dbReference>
<dbReference type="RefSeq" id="WP_138045112.1">
    <property type="nucleotide sequence ID" value="NZ_VBZC01000011.1"/>
</dbReference>
<dbReference type="PANTHER" id="PTHR35526">
    <property type="entry name" value="ANTI-SIGMA-F FACTOR RSBW-RELATED"/>
    <property type="match status" value="1"/>
</dbReference>
<reference evidence="3 4" key="1">
    <citation type="submission" date="2019-05" db="EMBL/GenBank/DDBJ databases">
        <title>Streptomyces sp. NEAU-C151, a novel actinomycete isolated from soil.</title>
        <authorList>
            <person name="Han L."/>
            <person name="Jiang H."/>
        </authorList>
    </citation>
    <scope>NUCLEOTIDE SEQUENCE [LARGE SCALE GENOMIC DNA]</scope>
    <source>
        <strain evidence="3 4">NEAU-C151</strain>
    </source>
</reference>
<dbReference type="Proteomes" id="UP000305906">
    <property type="component" value="Unassembled WGS sequence"/>
</dbReference>
<evidence type="ECO:0000259" key="2">
    <source>
        <dbReference type="Pfam" id="PF13581"/>
    </source>
</evidence>
<evidence type="ECO:0000313" key="4">
    <source>
        <dbReference type="Proteomes" id="UP000305906"/>
    </source>
</evidence>
<feature type="domain" description="Histidine kinase/HSP90-like ATPase" evidence="2">
    <location>
        <begin position="19"/>
        <end position="130"/>
    </location>
</feature>
<dbReference type="InterPro" id="IPR003594">
    <property type="entry name" value="HATPase_dom"/>
</dbReference>
<keyword evidence="4" id="KW-1185">Reference proteome</keyword>
<dbReference type="PANTHER" id="PTHR35526:SF3">
    <property type="entry name" value="ANTI-SIGMA-F FACTOR RSBW"/>
    <property type="match status" value="1"/>
</dbReference>
<accession>A0A5R9FZA6</accession>
<comment type="caution">
    <text evidence="3">The sequence shown here is derived from an EMBL/GenBank/DDBJ whole genome shotgun (WGS) entry which is preliminary data.</text>
</comment>
<keyword evidence="3" id="KW-0547">Nucleotide-binding</keyword>
<gene>
    <name evidence="3" type="ORF">FE633_11930</name>
</gene>
<dbReference type="EMBL" id="VBZC01000011">
    <property type="protein sequence ID" value="TLS45864.1"/>
    <property type="molecule type" value="Genomic_DNA"/>
</dbReference>
<keyword evidence="1" id="KW-0808">Transferase</keyword>
<evidence type="ECO:0000256" key="1">
    <source>
        <dbReference type="ARBA" id="ARBA00022527"/>
    </source>
</evidence>
<sequence length="149" mass="15890">MNRPDTQVPVTVRVFTQRFSATPRAARLARMLALGQLHAWDVPYGSGASDAAALIVAELTANAVVHARVPGRGFELRLLLTGVHTLRIEVMDPRADCRPKQSPAPAAPDAESGRGLTLVGALATRWGVTDGPAPRKTVWAELTLRPGPT</sequence>
<name>A0A5R9FZA6_9ACTN</name>
<protein>
    <submittedName>
        <fullName evidence="3">ATP-binding protein</fullName>
    </submittedName>
</protein>
<keyword evidence="1" id="KW-0723">Serine/threonine-protein kinase</keyword>
<evidence type="ECO:0000313" key="3">
    <source>
        <dbReference type="EMBL" id="TLS45864.1"/>
    </source>
</evidence>
<dbReference type="InterPro" id="IPR036890">
    <property type="entry name" value="HATPase_C_sf"/>
</dbReference>
<dbReference type="GO" id="GO:0004674">
    <property type="term" value="F:protein serine/threonine kinase activity"/>
    <property type="evidence" value="ECO:0007669"/>
    <property type="project" value="UniProtKB-KW"/>
</dbReference>
<dbReference type="InterPro" id="IPR050267">
    <property type="entry name" value="Anti-sigma-factor_SerPK"/>
</dbReference>
<dbReference type="CDD" id="cd16936">
    <property type="entry name" value="HATPase_RsbW-like"/>
    <property type="match status" value="1"/>
</dbReference>
<keyword evidence="1" id="KW-0418">Kinase</keyword>